<feature type="compositionally biased region" description="Basic and acidic residues" evidence="1">
    <location>
        <begin position="44"/>
        <end position="59"/>
    </location>
</feature>
<dbReference type="PATRIC" id="fig|1235794.3.peg.2135"/>
<dbReference type="eggNOG" id="ENOG5032FXR">
    <property type="taxonomic scope" value="Bacteria"/>
</dbReference>
<feature type="region of interest" description="Disordered" evidence="1">
    <location>
        <begin position="156"/>
        <end position="249"/>
    </location>
</feature>
<dbReference type="STRING" id="1235794.C811_02167"/>
<evidence type="ECO:0000313" key="4">
    <source>
        <dbReference type="Proteomes" id="UP000014204"/>
    </source>
</evidence>
<comment type="caution">
    <text evidence="3">The sequence shown here is derived from an EMBL/GenBank/DDBJ whole genome shotgun (WGS) entry which is preliminary data.</text>
</comment>
<keyword evidence="2" id="KW-1133">Transmembrane helix</keyword>
<feature type="transmembrane region" description="Helical" evidence="2">
    <location>
        <begin position="84"/>
        <end position="103"/>
    </location>
</feature>
<dbReference type="AlphaFoldDB" id="R9KTZ4"/>
<accession>R9KTZ4</accession>
<reference evidence="3 4" key="1">
    <citation type="submission" date="2013-04" db="EMBL/GenBank/DDBJ databases">
        <title>The Genome Sequence of Enterorhabdus caecimuris B7.</title>
        <authorList>
            <consortium name="The Broad Institute Genomics Platform"/>
            <consortium name="The Broad Institute Genome Sequencing Center for Infectious Disease"/>
            <person name="Earl A."/>
            <person name="Xavier R."/>
            <person name="Elson C."/>
            <person name="Duck W."/>
            <person name="Walker B."/>
            <person name="Young S."/>
            <person name="Zeng Q."/>
            <person name="Gargeya S."/>
            <person name="Fitzgerald M."/>
            <person name="Haas B."/>
            <person name="Abouelleil A."/>
            <person name="Allen A.W."/>
            <person name="Alvarado L."/>
            <person name="Arachchi H.M."/>
            <person name="Berlin A.M."/>
            <person name="Chapman S.B."/>
            <person name="Gainer-Dewar J."/>
            <person name="Goldberg J."/>
            <person name="Griggs A."/>
            <person name="Gujja S."/>
            <person name="Hansen M."/>
            <person name="Howarth C."/>
            <person name="Imamovic A."/>
            <person name="Ireland A."/>
            <person name="Larimer J."/>
            <person name="McCowan C."/>
            <person name="Murphy C."/>
            <person name="Pearson M."/>
            <person name="Poon T.W."/>
            <person name="Priest M."/>
            <person name="Roberts A."/>
            <person name="Saif S."/>
            <person name="Shea T."/>
            <person name="Sisk P."/>
            <person name="Sykes S."/>
            <person name="Wortman J."/>
            <person name="Nusbaum C."/>
            <person name="Birren B."/>
        </authorList>
    </citation>
    <scope>NUCLEOTIDE SEQUENCE [LARGE SCALE GENOMIC DNA]</scope>
    <source>
        <strain evidence="3 4">B7</strain>
    </source>
</reference>
<dbReference type="GeneID" id="82191535"/>
<keyword evidence="2" id="KW-0812">Transmembrane</keyword>
<name>R9KTZ4_9ACTN</name>
<feature type="transmembrane region" description="Helical" evidence="2">
    <location>
        <begin position="109"/>
        <end position="132"/>
    </location>
</feature>
<protein>
    <submittedName>
        <fullName evidence="3">Uncharacterized protein</fullName>
    </submittedName>
</protein>
<keyword evidence="2" id="KW-0472">Membrane</keyword>
<feature type="compositionally biased region" description="Low complexity" evidence="1">
    <location>
        <begin position="22"/>
        <end position="40"/>
    </location>
</feature>
<keyword evidence="4" id="KW-1185">Reference proteome</keyword>
<dbReference type="EMBL" id="ASSY01000010">
    <property type="protein sequence ID" value="EOS49706.1"/>
    <property type="molecule type" value="Genomic_DNA"/>
</dbReference>
<proteinExistence type="predicted"/>
<dbReference type="RefSeq" id="WP_016310344.1">
    <property type="nucleotide sequence ID" value="NZ_KE159646.1"/>
</dbReference>
<feature type="compositionally biased region" description="Low complexity" evidence="1">
    <location>
        <begin position="187"/>
        <end position="198"/>
    </location>
</feature>
<evidence type="ECO:0000256" key="1">
    <source>
        <dbReference type="SAM" id="MobiDB-lite"/>
    </source>
</evidence>
<evidence type="ECO:0000313" key="3">
    <source>
        <dbReference type="EMBL" id="EOS49706.1"/>
    </source>
</evidence>
<feature type="compositionally biased region" description="Basic and acidic residues" evidence="1">
    <location>
        <begin position="220"/>
        <end position="237"/>
    </location>
</feature>
<sequence>MSQRNPMNERYTSEERTGVTRKSAASAKPKSKAAASVTVKSAKKTPEQRKAAEKAARKEAAAKQREVERKYYKPDTPRYKRLRAIWWVMLIAAIGCTTLSFVGQGALPQWLSVTTLIAAYVFIIGAFVLDFWKIKKERVAYQERMLALEEKNAKAEKQARRVQQVKQAKAKGSGKNQNRHAAPKQGSAEATDDAASAGESDEAPAKPQRRGLFGSGFRLSNREKMQAEKKAAREAKAAAKGGSGASDQQ</sequence>
<organism evidence="3 4">
    <name type="scientific">Adlercreutzia caecimuris B7</name>
    <dbReference type="NCBI Taxonomy" id="1235794"/>
    <lineage>
        <taxon>Bacteria</taxon>
        <taxon>Bacillati</taxon>
        <taxon>Actinomycetota</taxon>
        <taxon>Coriobacteriia</taxon>
        <taxon>Eggerthellales</taxon>
        <taxon>Eggerthellaceae</taxon>
        <taxon>Adlercreutzia</taxon>
    </lineage>
</organism>
<gene>
    <name evidence="3" type="ORF">C811_02167</name>
</gene>
<dbReference type="HOGENOM" id="CLU_099779_0_0_11"/>
<evidence type="ECO:0000256" key="2">
    <source>
        <dbReference type="SAM" id="Phobius"/>
    </source>
</evidence>
<dbReference type="OrthoDB" id="3174720at2"/>
<feature type="region of interest" description="Disordered" evidence="1">
    <location>
        <begin position="1"/>
        <end position="59"/>
    </location>
</feature>
<dbReference type="Proteomes" id="UP000014204">
    <property type="component" value="Unassembled WGS sequence"/>
</dbReference>